<evidence type="ECO:0000256" key="1">
    <source>
        <dbReference type="SAM" id="Phobius"/>
    </source>
</evidence>
<proteinExistence type="predicted"/>
<reference evidence="3" key="1">
    <citation type="submission" date="2018-06" db="EMBL/GenBank/DDBJ databases">
        <title>Genome assembly of Danube salmon.</title>
        <authorList>
            <person name="Macqueen D.J."/>
            <person name="Gundappa M.K."/>
        </authorList>
    </citation>
    <scope>NUCLEOTIDE SEQUENCE [LARGE SCALE GENOMIC DNA]</scope>
</reference>
<keyword evidence="1" id="KW-0812">Transmembrane</keyword>
<keyword evidence="3" id="KW-1185">Reference proteome</keyword>
<feature type="transmembrane region" description="Helical" evidence="1">
    <location>
        <begin position="41"/>
        <end position="60"/>
    </location>
</feature>
<keyword evidence="1" id="KW-0472">Membrane</keyword>
<accession>A0A4W5PER8</accession>
<organism evidence="2 3">
    <name type="scientific">Hucho hucho</name>
    <name type="common">huchen</name>
    <dbReference type="NCBI Taxonomy" id="62062"/>
    <lineage>
        <taxon>Eukaryota</taxon>
        <taxon>Metazoa</taxon>
        <taxon>Chordata</taxon>
        <taxon>Craniata</taxon>
        <taxon>Vertebrata</taxon>
        <taxon>Euteleostomi</taxon>
        <taxon>Actinopterygii</taxon>
        <taxon>Neopterygii</taxon>
        <taxon>Teleostei</taxon>
        <taxon>Protacanthopterygii</taxon>
        <taxon>Salmoniformes</taxon>
        <taxon>Salmonidae</taxon>
        <taxon>Salmoninae</taxon>
        <taxon>Hucho</taxon>
    </lineage>
</organism>
<evidence type="ECO:0000313" key="2">
    <source>
        <dbReference type="Ensembl" id="ENSHHUP00000061927.1"/>
    </source>
</evidence>
<reference evidence="2" key="2">
    <citation type="submission" date="2025-08" db="UniProtKB">
        <authorList>
            <consortium name="Ensembl"/>
        </authorList>
    </citation>
    <scope>IDENTIFICATION</scope>
</reference>
<dbReference type="STRING" id="62062.ENSHHUP00000061927"/>
<feature type="transmembrane region" description="Helical" evidence="1">
    <location>
        <begin position="91"/>
        <end position="112"/>
    </location>
</feature>
<evidence type="ECO:0000313" key="3">
    <source>
        <dbReference type="Proteomes" id="UP000314982"/>
    </source>
</evidence>
<dbReference type="Ensembl" id="ENSHHUT00000064021.1">
    <property type="protein sequence ID" value="ENSHHUP00000061927.1"/>
    <property type="gene ID" value="ENSHHUG00000036645.1"/>
</dbReference>
<dbReference type="AlphaFoldDB" id="A0A4W5PER8"/>
<dbReference type="Proteomes" id="UP000314982">
    <property type="component" value="Unassembled WGS sequence"/>
</dbReference>
<dbReference type="GeneTree" id="ENSGT01150000286917"/>
<protein>
    <submittedName>
        <fullName evidence="2">Uncharacterized protein</fullName>
    </submittedName>
</protein>
<name>A0A4W5PER8_9TELE</name>
<reference evidence="2" key="3">
    <citation type="submission" date="2025-09" db="UniProtKB">
        <authorList>
            <consortium name="Ensembl"/>
        </authorList>
    </citation>
    <scope>IDENTIFICATION</scope>
</reference>
<sequence length="167" mass="19156">FFTCFLQHLHKVLCCFSGIDSHFSHQSAFISRRQNMVIKGVYPSPSSWLFVIMAILATMYTCSDPSMGLVAKIQEHLPVSLSLSAQGQTTLSVLVFSTLLWLSLILTLRFCLKLLLYYHCWMFEQHGHISTTTKVWGWYVCYARDSGNLNEETLFVLLTLTLLFVFL</sequence>
<keyword evidence="1" id="KW-1133">Transmembrane helix</keyword>